<evidence type="ECO:0000256" key="7">
    <source>
        <dbReference type="ARBA" id="ARBA00023004"/>
    </source>
</evidence>
<dbReference type="Proteomes" id="UP000741360">
    <property type="component" value="Unassembled WGS sequence"/>
</dbReference>
<organism evidence="11 12">
    <name type="scientific">Tectimicrobiota bacterium</name>
    <dbReference type="NCBI Taxonomy" id="2528274"/>
    <lineage>
        <taxon>Bacteria</taxon>
        <taxon>Pseudomonadati</taxon>
        <taxon>Nitrospinota/Tectimicrobiota group</taxon>
        <taxon>Candidatus Tectimicrobiota</taxon>
    </lineage>
</organism>
<sequence length="318" mass="35203">MVSRKTLMIGAVIALGLVVLGLGGFGFMTYNYVENNPAFCASCHIMQDAWVRWAQSPHKQITCHSCHVQSKVDSARLLVKWVTLRPTAVESHAVVEVERCTQCHASKDKRWPQIAETAGHKVHFARAGIQCLDCHGQGIHRFSPPAEVCKKCHANVVVKARGMATLHCTTCHNFLAQKGELAHPTRKDCLDCHKTMKVKSEVFATTAPMLFECGTCHKPHSQPVPVRKDCLACHPEPQLVGLHQKMAHADCVSCHRPHLWKVSGRSTCEACHVDRKSHFGPTPCFQCHRFGGGAPGGKKAEGVNREELWGEARSSSWR</sequence>
<feature type="transmembrane region" description="Helical" evidence="9">
    <location>
        <begin position="7"/>
        <end position="33"/>
    </location>
</feature>
<evidence type="ECO:0000256" key="9">
    <source>
        <dbReference type="SAM" id="Phobius"/>
    </source>
</evidence>
<evidence type="ECO:0000313" key="11">
    <source>
        <dbReference type="EMBL" id="MBI3014134.1"/>
    </source>
</evidence>
<keyword evidence="9" id="KW-0812">Transmembrane</keyword>
<keyword evidence="9" id="KW-1133">Transmembrane helix</keyword>
<evidence type="ECO:0000256" key="2">
    <source>
        <dbReference type="ARBA" id="ARBA00022448"/>
    </source>
</evidence>
<dbReference type="InterPro" id="IPR038266">
    <property type="entry name" value="NapC/NirT_cytc_sf"/>
</dbReference>
<dbReference type="GO" id="GO:0030313">
    <property type="term" value="C:cell envelope"/>
    <property type="evidence" value="ECO:0007669"/>
    <property type="project" value="UniProtKB-SubCell"/>
</dbReference>
<dbReference type="Pfam" id="PF03264">
    <property type="entry name" value="Cytochrom_NNT"/>
    <property type="match status" value="1"/>
</dbReference>
<dbReference type="GO" id="GO:0046872">
    <property type="term" value="F:metal ion binding"/>
    <property type="evidence" value="ECO:0007669"/>
    <property type="project" value="UniProtKB-KW"/>
</dbReference>
<feature type="compositionally biased region" description="Basic and acidic residues" evidence="8">
    <location>
        <begin position="298"/>
        <end position="310"/>
    </location>
</feature>
<evidence type="ECO:0000256" key="4">
    <source>
        <dbReference type="ARBA" id="ARBA00022723"/>
    </source>
</evidence>
<dbReference type="InterPro" id="IPR051829">
    <property type="entry name" value="Multiheme_Cytochr_ET"/>
</dbReference>
<evidence type="ECO:0000256" key="6">
    <source>
        <dbReference type="ARBA" id="ARBA00022982"/>
    </source>
</evidence>
<keyword evidence="4" id="KW-0479">Metal-binding</keyword>
<evidence type="ECO:0000256" key="8">
    <source>
        <dbReference type="SAM" id="MobiDB-lite"/>
    </source>
</evidence>
<comment type="subcellular location">
    <subcellularLocation>
        <location evidence="1">Cell envelope</location>
    </subcellularLocation>
</comment>
<dbReference type="Gene3D" id="1.10.1130.10">
    <property type="entry name" value="Flavocytochrome C3, Chain A"/>
    <property type="match status" value="1"/>
</dbReference>
<gene>
    <name evidence="11" type="ORF">HYY65_03495</name>
</gene>
<keyword evidence="9" id="KW-0472">Membrane</keyword>
<keyword evidence="3" id="KW-0349">Heme</keyword>
<name>A0A932GNF0_UNCTE</name>
<keyword evidence="6" id="KW-0249">Electron transport</keyword>
<evidence type="ECO:0000313" key="12">
    <source>
        <dbReference type="Proteomes" id="UP000741360"/>
    </source>
</evidence>
<protein>
    <submittedName>
        <fullName evidence="11">NapC/NirT family cytochrome c</fullName>
    </submittedName>
</protein>
<feature type="domain" description="NapC/NirT cytochrome c N-terminal" evidence="10">
    <location>
        <begin position="5"/>
        <end position="71"/>
    </location>
</feature>
<feature type="region of interest" description="Disordered" evidence="8">
    <location>
        <begin position="295"/>
        <end position="318"/>
    </location>
</feature>
<keyword evidence="5" id="KW-0732">Signal</keyword>
<evidence type="ECO:0000256" key="5">
    <source>
        <dbReference type="ARBA" id="ARBA00022729"/>
    </source>
</evidence>
<dbReference type="InterPro" id="IPR036280">
    <property type="entry name" value="Multihaem_cyt_sf"/>
</dbReference>
<dbReference type="Gene3D" id="1.10.3820.10">
    <property type="entry name" value="Di-heme elbow motif domain"/>
    <property type="match status" value="1"/>
</dbReference>
<dbReference type="PANTHER" id="PTHR35038">
    <property type="entry name" value="DISSIMILATORY SULFITE REDUCTASE SIRA"/>
    <property type="match status" value="1"/>
</dbReference>
<dbReference type="EMBL" id="JACPSX010000058">
    <property type="protein sequence ID" value="MBI3014134.1"/>
    <property type="molecule type" value="Genomic_DNA"/>
</dbReference>
<comment type="caution">
    <text evidence="11">The sequence shown here is derived from an EMBL/GenBank/DDBJ whole genome shotgun (WGS) entry which is preliminary data.</text>
</comment>
<dbReference type="AlphaFoldDB" id="A0A932GNF0"/>
<evidence type="ECO:0000259" key="10">
    <source>
        <dbReference type="Pfam" id="PF03264"/>
    </source>
</evidence>
<keyword evidence="2" id="KW-0813">Transport</keyword>
<reference evidence="11" key="1">
    <citation type="submission" date="2020-07" db="EMBL/GenBank/DDBJ databases">
        <title>Huge and variable diversity of episymbiotic CPR bacteria and DPANN archaea in groundwater ecosystems.</title>
        <authorList>
            <person name="He C.Y."/>
            <person name="Keren R."/>
            <person name="Whittaker M."/>
            <person name="Farag I.F."/>
            <person name="Doudna J."/>
            <person name="Cate J.H.D."/>
            <person name="Banfield J.F."/>
        </authorList>
    </citation>
    <scope>NUCLEOTIDE SEQUENCE</scope>
    <source>
        <strain evidence="11">NC_groundwater_717_Ag_S-0.2um_59_8</strain>
    </source>
</reference>
<dbReference type="SUPFAM" id="SSF48695">
    <property type="entry name" value="Multiheme cytochromes"/>
    <property type="match status" value="1"/>
</dbReference>
<dbReference type="InterPro" id="IPR005126">
    <property type="entry name" value="NapC/NirT_cyt_c_N"/>
</dbReference>
<evidence type="ECO:0000256" key="3">
    <source>
        <dbReference type="ARBA" id="ARBA00022617"/>
    </source>
</evidence>
<accession>A0A932GNF0</accession>
<proteinExistence type="predicted"/>
<keyword evidence="7" id="KW-0408">Iron</keyword>
<evidence type="ECO:0000256" key="1">
    <source>
        <dbReference type="ARBA" id="ARBA00004196"/>
    </source>
</evidence>
<dbReference type="CDD" id="cd08168">
    <property type="entry name" value="Cytochrom_C3"/>
    <property type="match status" value="1"/>
</dbReference>